<dbReference type="UniPathway" id="UPA00538">
    <property type="reaction ID" value="UER00592"/>
</dbReference>
<dbReference type="Pfam" id="PF21948">
    <property type="entry name" value="LplA-B_cat"/>
    <property type="match status" value="1"/>
</dbReference>
<dbReference type="NCBIfam" id="NF010925">
    <property type="entry name" value="PRK14345.1"/>
    <property type="match status" value="1"/>
</dbReference>
<keyword evidence="4" id="KW-0012">Acyltransferase</keyword>
<feature type="domain" description="BPL/LPL catalytic" evidence="5">
    <location>
        <begin position="31"/>
        <end position="206"/>
    </location>
</feature>
<evidence type="ECO:0000256" key="2">
    <source>
        <dbReference type="ARBA" id="ARBA00012334"/>
    </source>
</evidence>
<dbReference type="SUPFAM" id="SSF55681">
    <property type="entry name" value="Class II aaRS and biotin synthetases"/>
    <property type="match status" value="1"/>
</dbReference>
<protein>
    <recommendedName>
        <fullName evidence="2">lipoyl(octanoyl) transferase</fullName>
        <ecNumber evidence="2">2.3.1.181</ecNumber>
    </recommendedName>
</protein>
<dbReference type="HAMAP" id="MF_00013">
    <property type="entry name" value="LipB"/>
    <property type="match status" value="1"/>
</dbReference>
<evidence type="ECO:0000313" key="6">
    <source>
        <dbReference type="EMBL" id="SVB42526.1"/>
    </source>
</evidence>
<dbReference type="AlphaFoldDB" id="A0A382DVI8"/>
<dbReference type="PROSITE" id="PS01313">
    <property type="entry name" value="LIPB"/>
    <property type="match status" value="1"/>
</dbReference>
<dbReference type="InterPro" id="IPR004143">
    <property type="entry name" value="BPL_LPL_catalytic"/>
</dbReference>
<dbReference type="InterPro" id="IPR045864">
    <property type="entry name" value="aa-tRNA-synth_II/BPL/LPL"/>
</dbReference>
<dbReference type="PROSITE" id="PS51733">
    <property type="entry name" value="BPL_LPL_CATALYTIC"/>
    <property type="match status" value="1"/>
</dbReference>
<dbReference type="PIRSF" id="PIRSF016262">
    <property type="entry name" value="LPLase"/>
    <property type="match status" value="1"/>
</dbReference>
<evidence type="ECO:0000256" key="1">
    <source>
        <dbReference type="ARBA" id="ARBA00004821"/>
    </source>
</evidence>
<proteinExistence type="inferred from homology"/>
<accession>A0A382DVI8</accession>
<dbReference type="GO" id="GO:0009249">
    <property type="term" value="P:protein lipoylation"/>
    <property type="evidence" value="ECO:0007669"/>
    <property type="project" value="InterPro"/>
</dbReference>
<dbReference type="EMBL" id="UINC01041365">
    <property type="protein sequence ID" value="SVB42526.1"/>
    <property type="molecule type" value="Genomic_DNA"/>
</dbReference>
<evidence type="ECO:0000259" key="5">
    <source>
        <dbReference type="PROSITE" id="PS51733"/>
    </source>
</evidence>
<dbReference type="NCBIfam" id="TIGR00214">
    <property type="entry name" value="lipB"/>
    <property type="match status" value="1"/>
</dbReference>
<sequence length="206" mass="23877">MKIEIKKSTKPVEYKEAIDFLEKRLVQINQKNVTELIWILEHPSIYTAGTSYNESEILDKSINIVKTNRGGKITCHGPGQIICYFVINLNERKKDIRKFTTIIENTIIQTLNEYQIKSFNDRGNIGIWVNHENKIKKIAAIGIRVSKWIAYHGFAINVNNNLENYNKIIPCGIKNKSVSNLKLIKDQNYDELNNKIINNFIKNLEI</sequence>
<dbReference type="InterPro" id="IPR000544">
    <property type="entry name" value="Octanoyltransferase"/>
</dbReference>
<keyword evidence="3" id="KW-0808">Transferase</keyword>
<dbReference type="PANTHER" id="PTHR10993:SF7">
    <property type="entry name" value="LIPOYLTRANSFERASE 2, MITOCHONDRIAL-RELATED"/>
    <property type="match status" value="1"/>
</dbReference>
<dbReference type="PANTHER" id="PTHR10993">
    <property type="entry name" value="OCTANOYLTRANSFERASE"/>
    <property type="match status" value="1"/>
</dbReference>
<evidence type="ECO:0000256" key="4">
    <source>
        <dbReference type="ARBA" id="ARBA00023315"/>
    </source>
</evidence>
<name>A0A382DVI8_9ZZZZ</name>
<gene>
    <name evidence="6" type="ORF">METZ01_LOCUS195380</name>
</gene>
<dbReference type="CDD" id="cd16444">
    <property type="entry name" value="LipB"/>
    <property type="match status" value="1"/>
</dbReference>
<organism evidence="6">
    <name type="scientific">marine metagenome</name>
    <dbReference type="NCBI Taxonomy" id="408172"/>
    <lineage>
        <taxon>unclassified sequences</taxon>
        <taxon>metagenomes</taxon>
        <taxon>ecological metagenomes</taxon>
    </lineage>
</organism>
<dbReference type="InterPro" id="IPR020605">
    <property type="entry name" value="Octanoyltransferase_CS"/>
</dbReference>
<comment type="pathway">
    <text evidence="1">Protein modification; protein lipoylation via endogenous pathway; protein N(6)-(lipoyl)lysine from octanoyl-[acyl-carrier-protein]: step 1/2.</text>
</comment>
<dbReference type="Gene3D" id="3.30.930.10">
    <property type="entry name" value="Bira Bifunctional Protein, Domain 2"/>
    <property type="match status" value="1"/>
</dbReference>
<dbReference type="EC" id="2.3.1.181" evidence="2"/>
<evidence type="ECO:0000256" key="3">
    <source>
        <dbReference type="ARBA" id="ARBA00022679"/>
    </source>
</evidence>
<reference evidence="6" key="1">
    <citation type="submission" date="2018-05" db="EMBL/GenBank/DDBJ databases">
        <authorList>
            <person name="Lanie J.A."/>
            <person name="Ng W.-L."/>
            <person name="Kazmierczak K.M."/>
            <person name="Andrzejewski T.M."/>
            <person name="Davidsen T.M."/>
            <person name="Wayne K.J."/>
            <person name="Tettelin H."/>
            <person name="Glass J.I."/>
            <person name="Rusch D."/>
            <person name="Podicherti R."/>
            <person name="Tsui H.-C.T."/>
            <person name="Winkler M.E."/>
        </authorList>
    </citation>
    <scope>NUCLEOTIDE SEQUENCE</scope>
</reference>
<dbReference type="GO" id="GO:0033819">
    <property type="term" value="F:lipoyl(octanoyl) transferase activity"/>
    <property type="evidence" value="ECO:0007669"/>
    <property type="project" value="UniProtKB-EC"/>
</dbReference>